<feature type="transmembrane region" description="Helical" evidence="7">
    <location>
        <begin position="178"/>
        <end position="196"/>
    </location>
</feature>
<dbReference type="InterPro" id="IPR037185">
    <property type="entry name" value="EmrE-like"/>
</dbReference>
<feature type="transmembrane region" description="Helical" evidence="7">
    <location>
        <begin position="70"/>
        <end position="90"/>
    </location>
</feature>
<feature type="transmembrane region" description="Helical" evidence="7">
    <location>
        <begin position="255"/>
        <end position="283"/>
    </location>
</feature>
<name>A0A1R4II18_9MICO</name>
<proteinExistence type="inferred from homology"/>
<dbReference type="GO" id="GO:0005886">
    <property type="term" value="C:plasma membrane"/>
    <property type="evidence" value="ECO:0007669"/>
    <property type="project" value="UniProtKB-SubCell"/>
</dbReference>
<dbReference type="PANTHER" id="PTHR42920:SF5">
    <property type="entry name" value="EAMA DOMAIN-CONTAINING PROTEIN"/>
    <property type="match status" value="1"/>
</dbReference>
<evidence type="ECO:0000313" key="10">
    <source>
        <dbReference type="Proteomes" id="UP000196778"/>
    </source>
</evidence>
<evidence type="ECO:0000256" key="2">
    <source>
        <dbReference type="ARBA" id="ARBA00007362"/>
    </source>
</evidence>
<sequence length="310" mass="31715">MSRSRLLPDVVLLAVAAVWGGSYLAAKDLADASSAAAVMCLRFVPAAVILFLIAAGCGRLRGLRAATGPGLLLGVLRAATIALETIGVTQTSATNAGLIIGLSVLITPILESVVTRRRLSSQLVLAMLLGVAGIALLVSGNGFTAPRLGDLLVLVGALTRAMLGVAEASVTAGDRTDVFSLTTVELAFGALIFALWGGGDALTHALDFTGSDWALVAYLTIGCTLLAFLGQLWATKRTSASRAGILLGTEPGWALAIGIVFAGDTIGATGLLGALVLLAAVTWGGRAEYRWRSTVSTAAAPRSPRHRTRG</sequence>
<dbReference type="EMBL" id="FUKR01000009">
    <property type="protein sequence ID" value="SJN18993.1"/>
    <property type="molecule type" value="Genomic_DNA"/>
</dbReference>
<evidence type="ECO:0000256" key="6">
    <source>
        <dbReference type="ARBA" id="ARBA00023136"/>
    </source>
</evidence>
<gene>
    <name evidence="9" type="ORF">FM119_01700</name>
</gene>
<feature type="transmembrane region" description="Helical" evidence="7">
    <location>
        <begin position="96"/>
        <end position="114"/>
    </location>
</feature>
<dbReference type="InterPro" id="IPR051258">
    <property type="entry name" value="Diverse_Substrate_Transporter"/>
</dbReference>
<dbReference type="Proteomes" id="UP000196778">
    <property type="component" value="Unassembled WGS sequence"/>
</dbReference>
<keyword evidence="5 7" id="KW-1133">Transmembrane helix</keyword>
<evidence type="ECO:0000256" key="4">
    <source>
        <dbReference type="ARBA" id="ARBA00022692"/>
    </source>
</evidence>
<keyword evidence="10" id="KW-1185">Reference proteome</keyword>
<dbReference type="SUPFAM" id="SSF103481">
    <property type="entry name" value="Multidrug resistance efflux transporter EmrE"/>
    <property type="match status" value="2"/>
</dbReference>
<accession>A0A1R4II18</accession>
<evidence type="ECO:0000256" key="3">
    <source>
        <dbReference type="ARBA" id="ARBA00022475"/>
    </source>
</evidence>
<evidence type="ECO:0000259" key="8">
    <source>
        <dbReference type="Pfam" id="PF00892"/>
    </source>
</evidence>
<organism evidence="9 10">
    <name type="scientific">Mycetocola reblochoni REB411</name>
    <dbReference type="NCBI Taxonomy" id="1255698"/>
    <lineage>
        <taxon>Bacteria</taxon>
        <taxon>Bacillati</taxon>
        <taxon>Actinomycetota</taxon>
        <taxon>Actinomycetes</taxon>
        <taxon>Micrococcales</taxon>
        <taxon>Microbacteriaceae</taxon>
        <taxon>Mycetocola</taxon>
    </lineage>
</organism>
<protein>
    <submittedName>
        <fullName evidence="9">Permease of the drug/metabolite transporter (DMT) superfamily</fullName>
    </submittedName>
</protein>
<dbReference type="RefSeq" id="WP_087135987.1">
    <property type="nucleotide sequence ID" value="NZ_FUKR01000009.1"/>
</dbReference>
<keyword evidence="4 7" id="KW-0812">Transmembrane</keyword>
<feature type="transmembrane region" description="Helical" evidence="7">
    <location>
        <begin position="216"/>
        <end position="234"/>
    </location>
</feature>
<evidence type="ECO:0000256" key="7">
    <source>
        <dbReference type="SAM" id="Phobius"/>
    </source>
</evidence>
<dbReference type="AlphaFoldDB" id="A0A1R4II18"/>
<reference evidence="10" key="1">
    <citation type="submission" date="2017-02" db="EMBL/GenBank/DDBJ databases">
        <authorList>
            <person name="Dridi B."/>
        </authorList>
    </citation>
    <scope>NUCLEOTIDE SEQUENCE [LARGE SCALE GENOMIC DNA]</scope>
    <source>
        <strain evidence="10">EB411</strain>
    </source>
</reference>
<comment type="similarity">
    <text evidence="2">Belongs to the EamA transporter family.</text>
</comment>
<feature type="transmembrane region" description="Helical" evidence="7">
    <location>
        <begin position="148"/>
        <end position="166"/>
    </location>
</feature>
<feature type="transmembrane region" description="Helical" evidence="7">
    <location>
        <begin position="36"/>
        <end position="58"/>
    </location>
</feature>
<evidence type="ECO:0000256" key="5">
    <source>
        <dbReference type="ARBA" id="ARBA00022989"/>
    </source>
</evidence>
<keyword evidence="3" id="KW-1003">Cell membrane</keyword>
<comment type="subcellular location">
    <subcellularLocation>
        <location evidence="1">Cell membrane</location>
        <topology evidence="1">Multi-pass membrane protein</topology>
    </subcellularLocation>
</comment>
<dbReference type="Pfam" id="PF00892">
    <property type="entry name" value="EamA"/>
    <property type="match status" value="2"/>
</dbReference>
<dbReference type="InterPro" id="IPR000620">
    <property type="entry name" value="EamA_dom"/>
</dbReference>
<evidence type="ECO:0000256" key="1">
    <source>
        <dbReference type="ARBA" id="ARBA00004651"/>
    </source>
</evidence>
<dbReference type="OrthoDB" id="4833087at2"/>
<keyword evidence="6 7" id="KW-0472">Membrane</keyword>
<dbReference type="PANTHER" id="PTHR42920">
    <property type="entry name" value="OS03G0707200 PROTEIN-RELATED"/>
    <property type="match status" value="1"/>
</dbReference>
<feature type="transmembrane region" description="Helical" evidence="7">
    <location>
        <begin position="123"/>
        <end position="142"/>
    </location>
</feature>
<feature type="domain" description="EamA" evidence="8">
    <location>
        <begin position="148"/>
        <end position="281"/>
    </location>
</feature>
<feature type="domain" description="EamA" evidence="8">
    <location>
        <begin position="10"/>
        <end position="138"/>
    </location>
</feature>
<evidence type="ECO:0000313" key="9">
    <source>
        <dbReference type="EMBL" id="SJN18993.1"/>
    </source>
</evidence>